<dbReference type="Pfam" id="PF00528">
    <property type="entry name" value="BPD_transp_1"/>
    <property type="match status" value="1"/>
</dbReference>
<accession>A0A7V4TJD6</accession>
<evidence type="ECO:0000256" key="2">
    <source>
        <dbReference type="ARBA" id="ARBA00022448"/>
    </source>
</evidence>
<dbReference type="PANTHER" id="PTHR30465">
    <property type="entry name" value="INNER MEMBRANE ABC TRANSPORTER"/>
    <property type="match status" value="1"/>
</dbReference>
<protein>
    <submittedName>
        <fullName evidence="9">ABC transporter permease</fullName>
    </submittedName>
</protein>
<comment type="similarity">
    <text evidence="7">Belongs to the binding-protein-dependent transport system permease family.</text>
</comment>
<dbReference type="EMBL" id="DTIY01000076">
    <property type="protein sequence ID" value="HGY40154.1"/>
    <property type="molecule type" value="Genomic_DNA"/>
</dbReference>
<dbReference type="RefSeq" id="WP_427365794.1">
    <property type="nucleotide sequence ID" value="NZ_CP187957.1"/>
</dbReference>
<keyword evidence="5 7" id="KW-1133">Transmembrane helix</keyword>
<evidence type="ECO:0000259" key="8">
    <source>
        <dbReference type="PROSITE" id="PS50928"/>
    </source>
</evidence>
<evidence type="ECO:0000313" key="9">
    <source>
        <dbReference type="EMBL" id="HGY40154.1"/>
    </source>
</evidence>
<evidence type="ECO:0000256" key="4">
    <source>
        <dbReference type="ARBA" id="ARBA00022692"/>
    </source>
</evidence>
<name>A0A7V4TJD6_9BACT</name>
<dbReference type="GO" id="GO:0055085">
    <property type="term" value="P:transmembrane transport"/>
    <property type="evidence" value="ECO:0007669"/>
    <property type="project" value="InterPro"/>
</dbReference>
<sequence>MSRYVIRRVLMSIPTLFVISVVVFVVIQLPPGDYMTTVQLQLQSLGGLTEAEAAKVAQELRKVYGLDKPLYVQYLVWMKNIITRGDFGFSFQYRKPVADVIWERLGWTILIASLCHLISTLVGIMIGIFSATHQYRIGDYVATFFAFIGLSTPSFFLALVAMYILASRGIQPGGLFSQYYLFAPWSWGKFVDLLKHIWIPVVIVGLAGTARNMRVMRGNLLDILNQPYVLTARSKGLPERTVVFKHAVVNALHPIIMYQGMVLPFMISGEIVASTVLNIPTAGPMFYSALVSQDMYLAGSFLLLVAVFLVAGNLLADILLAWIDPRVRYD</sequence>
<dbReference type="PROSITE" id="PS50928">
    <property type="entry name" value="ABC_TM1"/>
    <property type="match status" value="1"/>
</dbReference>
<feature type="domain" description="ABC transmembrane type-1" evidence="8">
    <location>
        <begin position="105"/>
        <end position="320"/>
    </location>
</feature>
<dbReference type="InterPro" id="IPR045621">
    <property type="entry name" value="BPD_transp_1_N"/>
</dbReference>
<dbReference type="Gene3D" id="1.10.3720.10">
    <property type="entry name" value="MetI-like"/>
    <property type="match status" value="1"/>
</dbReference>
<evidence type="ECO:0000256" key="5">
    <source>
        <dbReference type="ARBA" id="ARBA00022989"/>
    </source>
</evidence>
<keyword evidence="3" id="KW-1003">Cell membrane</keyword>
<feature type="transmembrane region" description="Helical" evidence="7">
    <location>
        <begin position="297"/>
        <end position="323"/>
    </location>
</feature>
<feature type="transmembrane region" description="Helical" evidence="7">
    <location>
        <begin position="9"/>
        <end position="29"/>
    </location>
</feature>
<keyword evidence="6 7" id="KW-0472">Membrane</keyword>
<dbReference type="SUPFAM" id="SSF161098">
    <property type="entry name" value="MetI-like"/>
    <property type="match status" value="1"/>
</dbReference>
<keyword evidence="2 7" id="KW-0813">Transport</keyword>
<comment type="subcellular location">
    <subcellularLocation>
        <location evidence="1 7">Cell membrane</location>
        <topology evidence="1 7">Multi-pass membrane protein</topology>
    </subcellularLocation>
</comment>
<feature type="transmembrane region" description="Helical" evidence="7">
    <location>
        <begin position="141"/>
        <end position="166"/>
    </location>
</feature>
<dbReference type="InterPro" id="IPR035906">
    <property type="entry name" value="MetI-like_sf"/>
</dbReference>
<keyword evidence="4 7" id="KW-0812">Transmembrane</keyword>
<feature type="transmembrane region" description="Helical" evidence="7">
    <location>
        <begin position="186"/>
        <end position="207"/>
    </location>
</feature>
<dbReference type="Pfam" id="PF19300">
    <property type="entry name" value="BPD_transp_1_N"/>
    <property type="match status" value="1"/>
</dbReference>
<proteinExistence type="inferred from homology"/>
<reference evidence="9" key="1">
    <citation type="journal article" date="2020" name="mSystems">
        <title>Genome- and Community-Level Interaction Insights into Carbon Utilization and Element Cycling Functions of Hydrothermarchaeota in Hydrothermal Sediment.</title>
        <authorList>
            <person name="Zhou Z."/>
            <person name="Liu Y."/>
            <person name="Xu W."/>
            <person name="Pan J."/>
            <person name="Luo Z.H."/>
            <person name="Li M."/>
        </authorList>
    </citation>
    <scope>NUCLEOTIDE SEQUENCE [LARGE SCALE GENOMIC DNA]</scope>
    <source>
        <strain evidence="9">SpSt-82</strain>
    </source>
</reference>
<evidence type="ECO:0000256" key="1">
    <source>
        <dbReference type="ARBA" id="ARBA00004651"/>
    </source>
</evidence>
<dbReference type="AlphaFoldDB" id="A0A7V4TJD6"/>
<dbReference type="CDD" id="cd06261">
    <property type="entry name" value="TM_PBP2"/>
    <property type="match status" value="1"/>
</dbReference>
<organism evidence="9">
    <name type="scientific">Candidatus Caldatribacterium saccharofermentans</name>
    <dbReference type="NCBI Taxonomy" id="1454753"/>
    <lineage>
        <taxon>Bacteria</taxon>
        <taxon>Pseudomonadati</taxon>
        <taxon>Atribacterota</taxon>
        <taxon>Atribacteria</taxon>
        <taxon>Atribacterales</taxon>
        <taxon>Candidatus Caldatribacteriaceae</taxon>
        <taxon>Candidatus Caldatribacterium</taxon>
    </lineage>
</organism>
<dbReference type="InterPro" id="IPR000515">
    <property type="entry name" value="MetI-like"/>
</dbReference>
<evidence type="ECO:0000256" key="3">
    <source>
        <dbReference type="ARBA" id="ARBA00022475"/>
    </source>
</evidence>
<dbReference type="GO" id="GO:0005886">
    <property type="term" value="C:plasma membrane"/>
    <property type="evidence" value="ECO:0007669"/>
    <property type="project" value="UniProtKB-SubCell"/>
</dbReference>
<evidence type="ECO:0000256" key="6">
    <source>
        <dbReference type="ARBA" id="ARBA00023136"/>
    </source>
</evidence>
<comment type="caution">
    <text evidence="9">The sequence shown here is derived from an EMBL/GenBank/DDBJ whole genome shotgun (WGS) entry which is preliminary data.</text>
</comment>
<evidence type="ECO:0000256" key="7">
    <source>
        <dbReference type="RuleBase" id="RU363032"/>
    </source>
</evidence>
<feature type="transmembrane region" description="Helical" evidence="7">
    <location>
        <begin position="105"/>
        <end position="129"/>
    </location>
</feature>
<feature type="transmembrane region" description="Helical" evidence="7">
    <location>
        <begin position="255"/>
        <end position="277"/>
    </location>
</feature>
<dbReference type="PANTHER" id="PTHR30465:SF43">
    <property type="entry name" value="OLIGOPEPTIDE ABC TRANSPORTER, PERMEASE PROTEIN"/>
    <property type="match status" value="1"/>
</dbReference>
<gene>
    <name evidence="9" type="ORF">ENW11_10170</name>
</gene>